<dbReference type="InterPro" id="IPR023198">
    <property type="entry name" value="PGP-like_dom2"/>
</dbReference>
<dbReference type="PANTHER" id="PTHR43434">
    <property type="entry name" value="PHOSPHOGLYCOLATE PHOSPHATASE"/>
    <property type="match status" value="1"/>
</dbReference>
<sequence length="222" mass="23609">MHLRAAIFDLDGTLVDSLADIATAMNHSLTQHGLPLHSVDEYRHFVGEGVMVLVRKALPPDREDLAASVLAAYRAYYEEHLFDQTHVFPGIPAVLAQLAAENVRLAVLSNKADVFTRRLVDGFFPGVPFTSIYGERAGVPRKPDPTAALGVAAELGVAPAGCAFVGDTAVDMNTARNAGMYAVGVTWGFRSAEELRSHGARALATTAEELLAVLRAARASGA</sequence>
<dbReference type="PATRIC" id="fig|394096.3.peg.7697"/>
<dbReference type="GO" id="GO:0005829">
    <property type="term" value="C:cytosol"/>
    <property type="evidence" value="ECO:0007669"/>
    <property type="project" value="TreeGrafter"/>
</dbReference>
<dbReference type="STRING" id="394096.DB31_3961"/>
<dbReference type="NCBIfam" id="TIGR01509">
    <property type="entry name" value="HAD-SF-IA-v3"/>
    <property type="match status" value="1"/>
</dbReference>
<dbReference type="AlphaFoldDB" id="A0A085W4B4"/>
<proteinExistence type="inferred from homology"/>
<name>A0A085W4B4_9BACT</name>
<comment type="catalytic activity">
    <reaction evidence="1">
        <text>2-phosphoglycolate + H2O = glycolate + phosphate</text>
        <dbReference type="Rhea" id="RHEA:14369"/>
        <dbReference type="ChEBI" id="CHEBI:15377"/>
        <dbReference type="ChEBI" id="CHEBI:29805"/>
        <dbReference type="ChEBI" id="CHEBI:43474"/>
        <dbReference type="ChEBI" id="CHEBI:58033"/>
        <dbReference type="EC" id="3.1.3.18"/>
    </reaction>
</comment>
<reference evidence="5 6" key="1">
    <citation type="submission" date="2014-04" db="EMBL/GenBank/DDBJ databases">
        <title>Genome assembly of Hyalangium minutum DSM 14724.</title>
        <authorList>
            <person name="Sharma G."/>
            <person name="Subramanian S."/>
        </authorList>
    </citation>
    <scope>NUCLEOTIDE SEQUENCE [LARGE SCALE GENOMIC DNA]</scope>
    <source>
        <strain evidence="5 6">DSM 14724</strain>
    </source>
</reference>
<comment type="pathway">
    <text evidence="2">Organic acid metabolism; glycolate biosynthesis; glycolate from 2-phosphoglycolate: step 1/1.</text>
</comment>
<dbReference type="RefSeq" id="WP_044197282.1">
    <property type="nucleotide sequence ID" value="NZ_JMCB01000021.1"/>
</dbReference>
<dbReference type="InterPro" id="IPR041492">
    <property type="entry name" value="HAD_2"/>
</dbReference>
<keyword evidence="6" id="KW-1185">Reference proteome</keyword>
<dbReference type="GO" id="GO:0006281">
    <property type="term" value="P:DNA repair"/>
    <property type="evidence" value="ECO:0007669"/>
    <property type="project" value="TreeGrafter"/>
</dbReference>
<dbReference type="InterPro" id="IPR050155">
    <property type="entry name" value="HAD-like_hydrolase_sf"/>
</dbReference>
<evidence type="ECO:0000256" key="1">
    <source>
        <dbReference type="ARBA" id="ARBA00000830"/>
    </source>
</evidence>
<dbReference type="Proteomes" id="UP000028725">
    <property type="component" value="Unassembled WGS sequence"/>
</dbReference>
<evidence type="ECO:0000313" key="6">
    <source>
        <dbReference type="Proteomes" id="UP000028725"/>
    </source>
</evidence>
<dbReference type="SFLD" id="SFLDS00003">
    <property type="entry name" value="Haloacid_Dehalogenase"/>
    <property type="match status" value="1"/>
</dbReference>
<dbReference type="InterPro" id="IPR023214">
    <property type="entry name" value="HAD_sf"/>
</dbReference>
<dbReference type="InterPro" id="IPR036412">
    <property type="entry name" value="HAD-like_sf"/>
</dbReference>
<dbReference type="EMBL" id="JMCB01000021">
    <property type="protein sequence ID" value="KFE62527.1"/>
    <property type="molecule type" value="Genomic_DNA"/>
</dbReference>
<dbReference type="SFLD" id="SFLDG01135">
    <property type="entry name" value="C1.5.6:_HAD__Beta-PGM__Phospha"/>
    <property type="match status" value="1"/>
</dbReference>
<dbReference type="SUPFAM" id="SSF56784">
    <property type="entry name" value="HAD-like"/>
    <property type="match status" value="1"/>
</dbReference>
<dbReference type="Pfam" id="PF13419">
    <property type="entry name" value="HAD_2"/>
    <property type="match status" value="1"/>
</dbReference>
<dbReference type="EC" id="3.1.3.18" evidence="4"/>
<dbReference type="GO" id="GO:0008967">
    <property type="term" value="F:phosphoglycolate phosphatase activity"/>
    <property type="evidence" value="ECO:0007669"/>
    <property type="project" value="UniProtKB-EC"/>
</dbReference>
<dbReference type="InterPro" id="IPR006439">
    <property type="entry name" value="HAD-SF_hydro_IA"/>
</dbReference>
<evidence type="ECO:0000256" key="4">
    <source>
        <dbReference type="ARBA" id="ARBA00013078"/>
    </source>
</evidence>
<dbReference type="Gene3D" id="1.10.150.240">
    <property type="entry name" value="Putative phosphatase, domain 2"/>
    <property type="match status" value="1"/>
</dbReference>
<evidence type="ECO:0000313" key="5">
    <source>
        <dbReference type="EMBL" id="KFE62527.1"/>
    </source>
</evidence>
<evidence type="ECO:0000256" key="2">
    <source>
        <dbReference type="ARBA" id="ARBA00004818"/>
    </source>
</evidence>
<gene>
    <name evidence="5" type="ORF">DB31_3961</name>
</gene>
<dbReference type="NCBIfam" id="TIGR01549">
    <property type="entry name" value="HAD-SF-IA-v1"/>
    <property type="match status" value="1"/>
</dbReference>
<comment type="similarity">
    <text evidence="3">Belongs to the HAD-like hydrolase superfamily. CbbY/CbbZ/Gph/YieH family.</text>
</comment>
<accession>A0A085W4B4</accession>
<protein>
    <recommendedName>
        <fullName evidence="4">phosphoglycolate phosphatase</fullName>
        <ecNumber evidence="4">3.1.3.18</ecNumber>
    </recommendedName>
</protein>
<comment type="caution">
    <text evidence="5">The sequence shown here is derived from an EMBL/GenBank/DDBJ whole genome shotgun (WGS) entry which is preliminary data.</text>
</comment>
<evidence type="ECO:0000256" key="3">
    <source>
        <dbReference type="ARBA" id="ARBA00006171"/>
    </source>
</evidence>
<organism evidence="5 6">
    <name type="scientific">Hyalangium minutum</name>
    <dbReference type="NCBI Taxonomy" id="394096"/>
    <lineage>
        <taxon>Bacteria</taxon>
        <taxon>Pseudomonadati</taxon>
        <taxon>Myxococcota</taxon>
        <taxon>Myxococcia</taxon>
        <taxon>Myxococcales</taxon>
        <taxon>Cystobacterineae</taxon>
        <taxon>Archangiaceae</taxon>
        <taxon>Hyalangium</taxon>
    </lineage>
</organism>
<dbReference type="PANTHER" id="PTHR43434:SF1">
    <property type="entry name" value="PHOSPHOGLYCOLATE PHOSPHATASE"/>
    <property type="match status" value="1"/>
</dbReference>
<dbReference type="Gene3D" id="3.40.50.1000">
    <property type="entry name" value="HAD superfamily/HAD-like"/>
    <property type="match status" value="1"/>
</dbReference>
<dbReference type="OrthoDB" id="9792518at2"/>
<dbReference type="SFLD" id="SFLDG01129">
    <property type="entry name" value="C1.5:_HAD__Beta-PGM__Phosphata"/>
    <property type="match status" value="1"/>
</dbReference>